<dbReference type="NCBIfam" id="TIGR00976">
    <property type="entry name" value="CocE_NonD"/>
    <property type="match status" value="1"/>
</dbReference>
<dbReference type="Pfam" id="PF08530">
    <property type="entry name" value="PepX_C"/>
    <property type="match status" value="1"/>
</dbReference>
<sequence>MRKVLTIIALLLSVARVADAQPAAGDDYDVQDKVVLTTRDGATVSGMLVRRKDAAPTLPTVLQFTIYVRPERDLASLKEIADRGYVAMMAYSRGKYLSPDPIAPYEHDAKDAYDVIDWISRQPWSNGAVGMFGGSYNGFTQWAAAKTLHPALKTIVPYVANRPGMGLPMENNVFINPNYQWAFYVGNNKTLDSAVNDDRERFRKMQFAWWNSGAAYRTIDKIDGTPNPLLQRWMQHPSYDAYWQAMAPYKEEFAQIRIPVLSVDGYYNDSQVSGVNYLREHLRHVPNAEQYLIIGPYGHFGAQRGGEKLINGMEVPDAALIDTKAITYQWLDYILKSGPKPGVLKDKINYQVMGTEQWRSAPSLAAMSNETLKLYLSNVPLAGANKQRAHLLSAVQPGKAAMLKQVVDFQDRKQFNNDYYPGSIVTDEIDTSNGYIFISVPFDDEVLYNGAFGGEIVARINKRDFDLGVTMYELTPEGKYFHLSYIINRASYAKDPSRRMLLTPGRLERIPLGTTKLVSKRLSKGSRLVVYLNVNKNPFSQLNYGTGKDVSDETIADAKEKLKVEWSNRSYITVPILRLAQ</sequence>
<evidence type="ECO:0000259" key="4">
    <source>
        <dbReference type="Pfam" id="PF08530"/>
    </source>
</evidence>
<dbReference type="AlphaFoldDB" id="A0A6A7N528"/>
<dbReference type="Proteomes" id="UP000440498">
    <property type="component" value="Unassembled WGS sequence"/>
</dbReference>
<dbReference type="SUPFAM" id="SSF49785">
    <property type="entry name" value="Galactose-binding domain-like"/>
    <property type="match status" value="1"/>
</dbReference>
<feature type="chain" id="PRO_5025611303" evidence="2">
    <location>
        <begin position="21"/>
        <end position="581"/>
    </location>
</feature>
<keyword evidence="1 5" id="KW-0378">Hydrolase</keyword>
<protein>
    <submittedName>
        <fullName evidence="5">CocE/NonD family hydrolase</fullName>
    </submittedName>
</protein>
<dbReference type="Gene3D" id="1.10.3020.10">
    <property type="entry name" value="alpha-amino acid ester hydrolase ( Helical cap domain)"/>
    <property type="match status" value="1"/>
</dbReference>
<comment type="caution">
    <text evidence="5">The sequence shown here is derived from an EMBL/GenBank/DDBJ whole genome shotgun (WGS) entry which is preliminary data.</text>
</comment>
<dbReference type="RefSeq" id="WP_152839340.1">
    <property type="nucleotide sequence ID" value="NZ_WHUG01000007.1"/>
</dbReference>
<evidence type="ECO:0000256" key="1">
    <source>
        <dbReference type="ARBA" id="ARBA00022801"/>
    </source>
</evidence>
<dbReference type="Gene3D" id="3.40.50.1820">
    <property type="entry name" value="alpha/beta hydrolase"/>
    <property type="match status" value="1"/>
</dbReference>
<evidence type="ECO:0000313" key="5">
    <source>
        <dbReference type="EMBL" id="MQA40120.1"/>
    </source>
</evidence>
<evidence type="ECO:0000256" key="2">
    <source>
        <dbReference type="SAM" id="SignalP"/>
    </source>
</evidence>
<dbReference type="InterPro" id="IPR008979">
    <property type="entry name" value="Galactose-bd-like_sf"/>
</dbReference>
<dbReference type="InterPro" id="IPR005674">
    <property type="entry name" value="CocE/Ser_esterase"/>
</dbReference>
<evidence type="ECO:0000313" key="6">
    <source>
        <dbReference type="Proteomes" id="UP000440498"/>
    </source>
</evidence>
<accession>A0A6A7N528</accession>
<dbReference type="Pfam" id="PF02129">
    <property type="entry name" value="Peptidase_S15"/>
    <property type="match status" value="1"/>
</dbReference>
<dbReference type="GO" id="GO:0008239">
    <property type="term" value="F:dipeptidyl-peptidase activity"/>
    <property type="evidence" value="ECO:0007669"/>
    <property type="project" value="InterPro"/>
</dbReference>
<gene>
    <name evidence="5" type="ORF">GEV02_18375</name>
</gene>
<dbReference type="InterPro" id="IPR013736">
    <property type="entry name" value="Xaa-Pro_dipept_C"/>
</dbReference>
<feature type="signal peptide" evidence="2">
    <location>
        <begin position="1"/>
        <end position="20"/>
    </location>
</feature>
<dbReference type="InterPro" id="IPR000383">
    <property type="entry name" value="Xaa-Pro-like_dom"/>
</dbReference>
<evidence type="ECO:0000259" key="3">
    <source>
        <dbReference type="Pfam" id="PF02129"/>
    </source>
</evidence>
<reference evidence="5 6" key="1">
    <citation type="submission" date="2019-10" db="EMBL/GenBank/DDBJ databases">
        <title>Two novel species isolated from a subtropical stream in China.</title>
        <authorList>
            <person name="Lu H."/>
        </authorList>
    </citation>
    <scope>NUCLEOTIDE SEQUENCE [LARGE SCALE GENOMIC DNA]</scope>
    <source>
        <strain evidence="5 6">FT29W</strain>
    </source>
</reference>
<name>A0A6A7N528_9BURK</name>
<organism evidence="5 6">
    <name type="scientific">Rugamonas aquatica</name>
    <dbReference type="NCBI Taxonomy" id="2743357"/>
    <lineage>
        <taxon>Bacteria</taxon>
        <taxon>Pseudomonadati</taxon>
        <taxon>Pseudomonadota</taxon>
        <taxon>Betaproteobacteria</taxon>
        <taxon>Burkholderiales</taxon>
        <taxon>Oxalobacteraceae</taxon>
        <taxon>Telluria group</taxon>
        <taxon>Rugamonas</taxon>
    </lineage>
</organism>
<keyword evidence="2" id="KW-0732">Signal</keyword>
<keyword evidence="6" id="KW-1185">Reference proteome</keyword>
<feature type="domain" description="Xaa-Pro dipeptidyl-peptidase C-terminal" evidence="4">
    <location>
        <begin position="347"/>
        <end position="548"/>
    </location>
</feature>
<proteinExistence type="predicted"/>
<dbReference type="SUPFAM" id="SSF53474">
    <property type="entry name" value="alpha/beta-Hydrolases"/>
    <property type="match status" value="1"/>
</dbReference>
<feature type="domain" description="Xaa-Pro dipeptidyl-peptidase-like" evidence="3">
    <location>
        <begin position="53"/>
        <end position="300"/>
    </location>
</feature>
<dbReference type="Gene3D" id="2.60.120.260">
    <property type="entry name" value="Galactose-binding domain-like"/>
    <property type="match status" value="1"/>
</dbReference>
<dbReference type="EMBL" id="WHUG01000007">
    <property type="protein sequence ID" value="MQA40120.1"/>
    <property type="molecule type" value="Genomic_DNA"/>
</dbReference>
<dbReference type="InterPro" id="IPR029058">
    <property type="entry name" value="AB_hydrolase_fold"/>
</dbReference>